<proteinExistence type="predicted"/>
<organism evidence="1 2">
    <name type="scientific">Glycomyces luteolus</name>
    <dbReference type="NCBI Taxonomy" id="2670330"/>
    <lineage>
        <taxon>Bacteria</taxon>
        <taxon>Bacillati</taxon>
        <taxon>Actinomycetota</taxon>
        <taxon>Actinomycetes</taxon>
        <taxon>Glycomycetales</taxon>
        <taxon>Glycomycetaceae</taxon>
        <taxon>Glycomyces</taxon>
    </lineage>
</organism>
<evidence type="ECO:0000313" key="2">
    <source>
        <dbReference type="Proteomes" id="UP001146067"/>
    </source>
</evidence>
<sequence length="190" mass="20329">MAFVVVLALLVVGGGGAGAWWFLSDRGGDGPGASEAEGLVIEDSESGISYTLPEGWEELASEDLIDAFTSSASTATEIGGASVFAFSGEAMTDEEMSMSISVIAGENSEYFYPYAEDRQILLSEPTEVDGQEAYRFTWLVSTADEEPMYGHILHILTDDNRSVFLMGIVHPDDPDLRTEIDAVISGATLI</sequence>
<gene>
    <name evidence="1" type="ORF">O1R50_23845</name>
</gene>
<dbReference type="RefSeq" id="WP_270112760.1">
    <property type="nucleotide sequence ID" value="NZ_JAPZVP010000026.1"/>
</dbReference>
<dbReference type="EMBL" id="JAPZVP010000026">
    <property type="protein sequence ID" value="MDA1362676.1"/>
    <property type="molecule type" value="Genomic_DNA"/>
</dbReference>
<name>A0A9X3PC69_9ACTN</name>
<evidence type="ECO:0000313" key="1">
    <source>
        <dbReference type="EMBL" id="MDA1362676.1"/>
    </source>
</evidence>
<dbReference type="AlphaFoldDB" id="A0A9X3PC69"/>
<protein>
    <submittedName>
        <fullName evidence="1">Uncharacterized protein</fullName>
    </submittedName>
</protein>
<reference evidence="1" key="1">
    <citation type="submission" date="2022-12" db="EMBL/GenBank/DDBJ databases">
        <title>Gycomyces niveus sp.nov.,a novel actinomycete isolated from soil in Shouguan.</title>
        <authorList>
            <person name="Yang X."/>
        </authorList>
    </citation>
    <scope>NUCLEOTIDE SEQUENCE</scope>
    <source>
        <strain evidence="1">NEAU-A15</strain>
    </source>
</reference>
<accession>A0A9X3PC69</accession>
<comment type="caution">
    <text evidence="1">The sequence shown here is derived from an EMBL/GenBank/DDBJ whole genome shotgun (WGS) entry which is preliminary data.</text>
</comment>
<keyword evidence="2" id="KW-1185">Reference proteome</keyword>
<dbReference type="Proteomes" id="UP001146067">
    <property type="component" value="Unassembled WGS sequence"/>
</dbReference>